<evidence type="ECO:0000313" key="1">
    <source>
        <dbReference type="EMBL" id="GAA4181172.1"/>
    </source>
</evidence>
<sequence>MTAAELVSSVIPADDDGAPTADRYDWQAAMAAADGLRLYQDGLGDDGRLRPECEDWILCEWQEDWILISGEIVELVSGKHRDTSAGAYTTINKLADDGGLAHLFSRWAALKERVLCRLVTSGGLAAGDPRHLLNAMTSLRSTKPQMPHMSDFEHRIVVGKLRTAINTHCEVTKERWSGSGVSVVVPDDERDIEVARFLAALSIHENQIQRDHIAYAAPGMFVQPVLDKMQVSAPADAVWSAVLAVFQSRMRGRGRLPIGELPSVLQRGNTYKGFPSDLARKLQMRTVTMSDIEQAIHVAAALPGGYAQLPPLPPTSRLEVKLDVSGCSANTIERARSLRMAYRDYWSDRESGDPTARVERLRLERRLQRLSDEATDTLQPQGASLWRRLQELVDALDPMLLPPGMDADLVMGGICDLTDQCMIWFGPRFDVDVVLERGKLERRTSA</sequence>
<gene>
    <name evidence="1" type="ORF">GCM10022252_05110</name>
</gene>
<name>A0ABP8ABM3_9ACTN</name>
<dbReference type="Proteomes" id="UP001501251">
    <property type="component" value="Unassembled WGS sequence"/>
</dbReference>
<protein>
    <submittedName>
        <fullName evidence="1">Uncharacterized protein</fullName>
    </submittedName>
</protein>
<dbReference type="EMBL" id="BAABAQ010000001">
    <property type="protein sequence ID" value="GAA4181172.1"/>
    <property type="molecule type" value="Genomic_DNA"/>
</dbReference>
<proteinExistence type="predicted"/>
<accession>A0ABP8ABM3</accession>
<keyword evidence="2" id="KW-1185">Reference proteome</keyword>
<evidence type="ECO:0000313" key="2">
    <source>
        <dbReference type="Proteomes" id="UP001501251"/>
    </source>
</evidence>
<comment type="caution">
    <text evidence="1">The sequence shown here is derived from an EMBL/GenBank/DDBJ whole genome shotgun (WGS) entry which is preliminary data.</text>
</comment>
<reference evidence="2" key="1">
    <citation type="journal article" date="2019" name="Int. J. Syst. Evol. Microbiol.">
        <title>The Global Catalogue of Microorganisms (GCM) 10K type strain sequencing project: providing services to taxonomists for standard genome sequencing and annotation.</title>
        <authorList>
            <consortium name="The Broad Institute Genomics Platform"/>
            <consortium name="The Broad Institute Genome Sequencing Center for Infectious Disease"/>
            <person name="Wu L."/>
            <person name="Ma J."/>
        </authorList>
    </citation>
    <scope>NUCLEOTIDE SEQUENCE [LARGE SCALE GENOMIC DNA]</scope>
    <source>
        <strain evidence="2">JCM 17388</strain>
    </source>
</reference>
<organism evidence="1 2">
    <name type="scientific">Streptosporangium oxazolinicum</name>
    <dbReference type="NCBI Taxonomy" id="909287"/>
    <lineage>
        <taxon>Bacteria</taxon>
        <taxon>Bacillati</taxon>
        <taxon>Actinomycetota</taxon>
        <taxon>Actinomycetes</taxon>
        <taxon>Streptosporangiales</taxon>
        <taxon>Streptosporangiaceae</taxon>
        <taxon>Streptosporangium</taxon>
    </lineage>
</organism>